<gene>
    <name evidence="2" type="ORF">ECRASSUSDP1_LOCUS28497</name>
</gene>
<feature type="region of interest" description="Disordered" evidence="1">
    <location>
        <begin position="548"/>
        <end position="567"/>
    </location>
</feature>
<feature type="region of interest" description="Disordered" evidence="1">
    <location>
        <begin position="404"/>
        <end position="428"/>
    </location>
</feature>
<feature type="compositionally biased region" description="Low complexity" evidence="1">
    <location>
        <begin position="373"/>
        <end position="385"/>
    </location>
</feature>
<protein>
    <submittedName>
        <fullName evidence="2">Uncharacterized protein</fullName>
    </submittedName>
</protein>
<evidence type="ECO:0000256" key="1">
    <source>
        <dbReference type="SAM" id="MobiDB-lite"/>
    </source>
</evidence>
<dbReference type="AlphaFoldDB" id="A0AAD2DAA5"/>
<evidence type="ECO:0000313" key="3">
    <source>
        <dbReference type="Proteomes" id="UP001295684"/>
    </source>
</evidence>
<name>A0AAD2DAA5_EUPCR</name>
<feature type="region of interest" description="Disordered" evidence="1">
    <location>
        <begin position="212"/>
        <end position="245"/>
    </location>
</feature>
<feature type="compositionally biased region" description="Polar residues" evidence="1">
    <location>
        <begin position="404"/>
        <end position="423"/>
    </location>
</feature>
<comment type="caution">
    <text evidence="2">The sequence shown here is derived from an EMBL/GenBank/DDBJ whole genome shotgun (WGS) entry which is preliminary data.</text>
</comment>
<organism evidence="2 3">
    <name type="scientific">Euplotes crassus</name>
    <dbReference type="NCBI Taxonomy" id="5936"/>
    <lineage>
        <taxon>Eukaryota</taxon>
        <taxon>Sar</taxon>
        <taxon>Alveolata</taxon>
        <taxon>Ciliophora</taxon>
        <taxon>Intramacronucleata</taxon>
        <taxon>Spirotrichea</taxon>
        <taxon>Hypotrichia</taxon>
        <taxon>Euplotida</taxon>
        <taxon>Euplotidae</taxon>
        <taxon>Moneuplotes</taxon>
    </lineage>
</organism>
<sequence>MNFAQRISLIREGKEVSASDLHEVICALKEKKVSQNLVLNLIENRGLLRLTKFLQQKANKLIRKISARLICELMYNNPKGQLTFSEHFSFSSFSGFNTINNIPEQMVAYFKRNPSSFSTLKNMDKYYEQKESKGGELSQTYWCFPPMRTRTSSEKRKTAREQDKYRNEENLNESEINENSKILTEEELEEEYIDFPDPMEYLIGFYASRSNPSPSYKTNSTKISSQNSSTQKNKPPVVHNYSKENGSQGVYKSYYNCKRPSRGKNETYKIQGASESSISSKYRVNSNMNSSYERRNIFSKSKNSATSTMKYSNTIDDEDRLCRTLGEDQMMQSRKDGSLERSSYERKNFDPYGSSRSYGYELGTSFSKDKTYKPNPNSSSKNSYTKMKKDFGFEVSPQLAANSHRVNYSGNPSLKENPSSNRTRTTKEPEQNYTGVIAAGSGSVSSTKIKKEIEGRKKKKFKKIEYLNKSKVGVSTIHATTAIKIGSHTPSSNISGIKNMYSQYQKKYKFKPSSGINSSRGVKNKPPLGTIHGQITSTGVTSFKQNRSRVNPTLSGRDPHSMSNRSSDINTKLTATLPKSATYKKYTAGTGYKPSSLHKKHISGNKIQVYSANSYRDSKKMNFNSMVNNSANLGRSSEMPHKTSKIRSSKYT</sequence>
<accession>A0AAD2DAA5</accession>
<feature type="region of interest" description="Disordered" evidence="1">
    <location>
        <begin position="627"/>
        <end position="652"/>
    </location>
</feature>
<dbReference type="EMBL" id="CAMPGE010029405">
    <property type="protein sequence ID" value="CAI2386872.1"/>
    <property type="molecule type" value="Genomic_DNA"/>
</dbReference>
<evidence type="ECO:0000313" key="2">
    <source>
        <dbReference type="EMBL" id="CAI2386872.1"/>
    </source>
</evidence>
<keyword evidence="3" id="KW-1185">Reference proteome</keyword>
<feature type="region of interest" description="Disordered" evidence="1">
    <location>
        <begin position="511"/>
        <end position="531"/>
    </location>
</feature>
<reference evidence="2" key="1">
    <citation type="submission" date="2023-07" db="EMBL/GenBank/DDBJ databases">
        <authorList>
            <consortium name="AG Swart"/>
            <person name="Singh M."/>
            <person name="Singh A."/>
            <person name="Seah K."/>
            <person name="Emmerich C."/>
        </authorList>
    </citation>
    <scope>NUCLEOTIDE SEQUENCE</scope>
    <source>
        <strain evidence="2">DP1</strain>
    </source>
</reference>
<dbReference type="Proteomes" id="UP001295684">
    <property type="component" value="Unassembled WGS sequence"/>
</dbReference>
<feature type="region of interest" description="Disordered" evidence="1">
    <location>
        <begin position="326"/>
        <end position="385"/>
    </location>
</feature>
<feature type="compositionally biased region" description="Basic and acidic residues" evidence="1">
    <location>
        <begin position="333"/>
        <end position="349"/>
    </location>
</feature>
<feature type="compositionally biased region" description="Basic residues" evidence="1">
    <location>
        <begin position="642"/>
        <end position="652"/>
    </location>
</feature>
<feature type="compositionally biased region" description="Polar residues" evidence="1">
    <location>
        <begin position="212"/>
        <end position="233"/>
    </location>
</feature>
<proteinExistence type="predicted"/>